<protein>
    <submittedName>
        <fullName evidence="1">Uncharacterized protein</fullName>
    </submittedName>
</protein>
<gene>
    <name evidence="1" type="ORF">RND71_007370</name>
</gene>
<comment type="caution">
    <text evidence="1">The sequence shown here is derived from an EMBL/GenBank/DDBJ whole genome shotgun (WGS) entry which is preliminary data.</text>
</comment>
<sequence>MCHAASDLESFQSSCYTDLNRPQSSKTAKIHVLRLRRRNGGRLSNEAKERAKLRKMKKVMKMKNLKLYKENKTIIEENERLRKKALLLHQENKALFSQIIIQQVSQPPNITIN</sequence>
<reference evidence="1" key="1">
    <citation type="submission" date="2023-12" db="EMBL/GenBank/DDBJ databases">
        <title>Genome assembly of Anisodus tanguticus.</title>
        <authorList>
            <person name="Wang Y.-J."/>
        </authorList>
    </citation>
    <scope>NUCLEOTIDE SEQUENCE</scope>
    <source>
        <strain evidence="1">KB-2021</strain>
        <tissue evidence="1">Leaf</tissue>
    </source>
</reference>
<dbReference type="PANTHER" id="PTHR33601:SF22">
    <property type="entry name" value="PROTEIN LITTLE ZIPPER 1"/>
    <property type="match status" value="1"/>
</dbReference>
<evidence type="ECO:0000313" key="1">
    <source>
        <dbReference type="EMBL" id="KAK4371986.1"/>
    </source>
</evidence>
<name>A0AAE1SLT9_9SOLA</name>
<organism evidence="1 2">
    <name type="scientific">Anisodus tanguticus</name>
    <dbReference type="NCBI Taxonomy" id="243964"/>
    <lineage>
        <taxon>Eukaryota</taxon>
        <taxon>Viridiplantae</taxon>
        <taxon>Streptophyta</taxon>
        <taxon>Embryophyta</taxon>
        <taxon>Tracheophyta</taxon>
        <taxon>Spermatophyta</taxon>
        <taxon>Magnoliopsida</taxon>
        <taxon>eudicotyledons</taxon>
        <taxon>Gunneridae</taxon>
        <taxon>Pentapetalae</taxon>
        <taxon>asterids</taxon>
        <taxon>lamiids</taxon>
        <taxon>Solanales</taxon>
        <taxon>Solanaceae</taxon>
        <taxon>Solanoideae</taxon>
        <taxon>Hyoscyameae</taxon>
        <taxon>Anisodus</taxon>
    </lineage>
</organism>
<keyword evidence="2" id="KW-1185">Reference proteome</keyword>
<accession>A0AAE1SLT9</accession>
<dbReference type="PANTHER" id="PTHR33601">
    <property type="entry name" value="PROTEIN LITTLE ZIPPER 4"/>
    <property type="match status" value="1"/>
</dbReference>
<dbReference type="AlphaFoldDB" id="A0AAE1SLT9"/>
<dbReference type="EMBL" id="JAVYJV010000004">
    <property type="protein sequence ID" value="KAK4371986.1"/>
    <property type="molecule type" value="Genomic_DNA"/>
</dbReference>
<dbReference type="InterPro" id="IPR039312">
    <property type="entry name" value="ZPR"/>
</dbReference>
<proteinExistence type="predicted"/>
<evidence type="ECO:0000313" key="2">
    <source>
        <dbReference type="Proteomes" id="UP001291623"/>
    </source>
</evidence>
<dbReference type="Proteomes" id="UP001291623">
    <property type="component" value="Unassembled WGS sequence"/>
</dbReference>